<dbReference type="AlphaFoldDB" id="A0A4Z2GJM9"/>
<dbReference type="InterPro" id="IPR026581">
    <property type="entry name" value="TCP10L/CENPJ"/>
</dbReference>
<feature type="compositionally biased region" description="Basic and acidic residues" evidence="2">
    <location>
        <begin position="181"/>
        <end position="195"/>
    </location>
</feature>
<dbReference type="PANTHER" id="PTHR10331">
    <property type="entry name" value="T COMPLEX PROTEIN 10"/>
    <property type="match status" value="1"/>
</dbReference>
<protein>
    <submittedName>
        <fullName evidence="4">Centromere protein J</fullName>
    </submittedName>
</protein>
<feature type="region of interest" description="Disordered" evidence="2">
    <location>
        <begin position="399"/>
        <end position="566"/>
    </location>
</feature>
<dbReference type="Pfam" id="PF07202">
    <property type="entry name" value="Tcp10_C"/>
    <property type="match status" value="3"/>
</dbReference>
<feature type="region of interest" description="Disordered" evidence="2">
    <location>
        <begin position="40"/>
        <end position="79"/>
    </location>
</feature>
<dbReference type="GO" id="GO:0005813">
    <property type="term" value="C:centrosome"/>
    <property type="evidence" value="ECO:0007669"/>
    <property type="project" value="TreeGrafter"/>
</dbReference>
<feature type="region of interest" description="Disordered" evidence="2">
    <location>
        <begin position="172"/>
        <end position="240"/>
    </location>
</feature>
<organism evidence="4 5">
    <name type="scientific">Liparis tanakae</name>
    <name type="common">Tanaka's snailfish</name>
    <dbReference type="NCBI Taxonomy" id="230148"/>
    <lineage>
        <taxon>Eukaryota</taxon>
        <taxon>Metazoa</taxon>
        <taxon>Chordata</taxon>
        <taxon>Craniata</taxon>
        <taxon>Vertebrata</taxon>
        <taxon>Euteleostomi</taxon>
        <taxon>Actinopterygii</taxon>
        <taxon>Neopterygii</taxon>
        <taxon>Teleostei</taxon>
        <taxon>Neoteleostei</taxon>
        <taxon>Acanthomorphata</taxon>
        <taxon>Eupercaria</taxon>
        <taxon>Perciformes</taxon>
        <taxon>Cottioidei</taxon>
        <taxon>Cottales</taxon>
        <taxon>Liparidae</taxon>
        <taxon>Liparis</taxon>
    </lineage>
</organism>
<dbReference type="GO" id="GO:0015631">
    <property type="term" value="F:tubulin binding"/>
    <property type="evidence" value="ECO:0007669"/>
    <property type="project" value="TreeGrafter"/>
</dbReference>
<accession>A0A4Z2GJM9</accession>
<feature type="domain" description="Centromere protein J C-terminal" evidence="3">
    <location>
        <begin position="771"/>
        <end position="793"/>
    </location>
</feature>
<feature type="region of interest" description="Disordered" evidence="2">
    <location>
        <begin position="99"/>
        <end position="132"/>
    </location>
</feature>
<dbReference type="InterPro" id="IPR009852">
    <property type="entry name" value="CENPJ_C_dom"/>
</dbReference>
<feature type="compositionally biased region" description="Polar residues" evidence="2">
    <location>
        <begin position="99"/>
        <end position="125"/>
    </location>
</feature>
<evidence type="ECO:0000256" key="1">
    <source>
        <dbReference type="ARBA" id="ARBA00005627"/>
    </source>
</evidence>
<dbReference type="EMBL" id="SRLO01000515">
    <property type="protein sequence ID" value="TNN53489.1"/>
    <property type="molecule type" value="Genomic_DNA"/>
</dbReference>
<feature type="compositionally biased region" description="Low complexity" evidence="2">
    <location>
        <begin position="477"/>
        <end position="493"/>
    </location>
</feature>
<evidence type="ECO:0000313" key="5">
    <source>
        <dbReference type="Proteomes" id="UP000314294"/>
    </source>
</evidence>
<dbReference type="GO" id="GO:0005814">
    <property type="term" value="C:centriole"/>
    <property type="evidence" value="ECO:0007669"/>
    <property type="project" value="TreeGrafter"/>
</dbReference>
<dbReference type="GO" id="GO:0060271">
    <property type="term" value="P:cilium assembly"/>
    <property type="evidence" value="ECO:0007669"/>
    <property type="project" value="TreeGrafter"/>
</dbReference>
<dbReference type="InterPro" id="IPR047002">
    <property type="entry name" value="Tcp10_C_sf"/>
</dbReference>
<reference evidence="4 5" key="1">
    <citation type="submission" date="2019-03" db="EMBL/GenBank/DDBJ databases">
        <title>First draft genome of Liparis tanakae, snailfish: a comprehensive survey of snailfish specific genes.</title>
        <authorList>
            <person name="Kim W."/>
            <person name="Song I."/>
            <person name="Jeong J.-H."/>
            <person name="Kim D."/>
            <person name="Kim S."/>
            <person name="Ryu S."/>
            <person name="Song J.Y."/>
            <person name="Lee S.K."/>
        </authorList>
    </citation>
    <scope>NUCLEOTIDE SEQUENCE [LARGE SCALE GENOMIC DNA]</scope>
    <source>
        <tissue evidence="4">Muscle</tissue>
    </source>
</reference>
<evidence type="ECO:0000256" key="2">
    <source>
        <dbReference type="SAM" id="MobiDB-lite"/>
    </source>
</evidence>
<gene>
    <name evidence="4" type="primary">CENPJ_0</name>
    <name evidence="4" type="ORF">EYF80_036331</name>
</gene>
<dbReference type="GO" id="GO:0061511">
    <property type="term" value="P:centriole elongation"/>
    <property type="evidence" value="ECO:0007669"/>
    <property type="project" value="TreeGrafter"/>
</dbReference>
<evidence type="ECO:0000313" key="4">
    <source>
        <dbReference type="EMBL" id="TNN53489.1"/>
    </source>
</evidence>
<feature type="compositionally biased region" description="Basic and acidic residues" evidence="2">
    <location>
        <begin position="536"/>
        <end position="554"/>
    </location>
</feature>
<comment type="caution">
    <text evidence="4">The sequence shown here is derived from an EMBL/GenBank/DDBJ whole genome shotgun (WGS) entry which is preliminary data.</text>
</comment>
<feature type="domain" description="Centromere protein J C-terminal" evidence="3">
    <location>
        <begin position="734"/>
        <end position="768"/>
    </location>
</feature>
<dbReference type="OrthoDB" id="10252174at2759"/>
<comment type="similarity">
    <text evidence="1">Belongs to the TCP10 family.</text>
</comment>
<sequence length="823" mass="92749">MLILREFVEKQQKVHEVSEPRQPQNLGEMMRLTERRDFLREREGESLMDRTHSKVTDQQEASRSAPLGRQPPGGVLTSGIQRCSPALSGVFKDEPSQLETFPSLTSQPDQREFGTSQNLRQTSESNQRKTPTEIQALVRVCNQETTHFDIPVVPRPETPPLPLEHIQHIQHNAEDEGSQSQERKSTEKSHVKEKEDGDNEETEGRRNESLSEPTPCVHKPFREKRARRQEMEMGGETARLTVDEDEVKGQVEFTAPPRKMPVSSRGTTSEDLWEQSLQQNNTHSAAYESNPVHHLDIRPPVRDGRRSPRAWRNQEIIVSFMIVDEHMERVSSCNVETLSQCCDETQTHSLCQCGRSRPGSSSHWVGGQKQAASTTAAAAAAAAAFGLCASNSRQVVTPLQRGAFPTHSTTRSSTGGDGTGREDEYKPPSPSRRLPKLPSPPLGLRESHLYLTEGDYGSETEEERMFPEFPKQDRSRGSLLGPQPQSSSSSSSSSREDNTRGDSLGAPIMLTSHSLKPRRKPEGSDATKRAQTPRGPLRERAERDDEVEAREQSRGVRNQHSRHKTGEVQALVQQMEALQQQLQQRESDWLEVRHQLEELIRENCELRKKRRVTPQCRPIRKSQTGQNLNTMLTVFTLTRMSSSPEMEPLLSSGCGPVTSAEEKTKTVTFFNGDIKQILEDGKVVYYYAAAQTTHTTHPSGVEVFHFPNKQIEKRHPGGKREILFPDQTIKYLEPDGSERTIFPDGASVHLSPSGEKMLDFPNGQREIHTSQYKRREYPDGTVKTIYPDGRQETKSVMGLNTRDAAMQHPELQHETSQDAQLVD</sequence>
<proteinExistence type="inferred from homology"/>
<dbReference type="Gene3D" id="2.60.450.20">
    <property type="match status" value="1"/>
</dbReference>
<feature type="compositionally biased region" description="Basic and acidic residues" evidence="2">
    <location>
        <begin position="463"/>
        <end position="476"/>
    </location>
</feature>
<dbReference type="PANTHER" id="PTHR10331:SF28">
    <property type="entry name" value="CENTROMERE PROTEIN J-LIKE"/>
    <property type="match status" value="1"/>
</dbReference>
<feature type="domain" description="Centromere protein J C-terminal" evidence="3">
    <location>
        <begin position="698"/>
        <end position="726"/>
    </location>
</feature>
<feature type="compositionally biased region" description="Basic and acidic residues" evidence="2">
    <location>
        <begin position="40"/>
        <end position="57"/>
    </location>
</feature>
<name>A0A4Z2GJM9_9TELE</name>
<dbReference type="Proteomes" id="UP000314294">
    <property type="component" value="Unassembled WGS sequence"/>
</dbReference>
<evidence type="ECO:0000259" key="3">
    <source>
        <dbReference type="Pfam" id="PF07202"/>
    </source>
</evidence>
<keyword evidence="5" id="KW-1185">Reference proteome</keyword>